<keyword evidence="9 11" id="KW-0472">Membrane</keyword>
<keyword evidence="3 12" id="KW-0328">Glycosyltransferase</keyword>
<protein>
    <submittedName>
        <fullName evidence="12">Sialyltransferase</fullName>
    </submittedName>
</protein>
<dbReference type="EMBL" id="CP151502">
    <property type="protein sequence ID" value="WZN59825.1"/>
    <property type="molecule type" value="Genomic_DNA"/>
</dbReference>
<comment type="subcellular location">
    <subcellularLocation>
        <location evidence="1">Golgi apparatus membrane</location>
        <topology evidence="1">Single-pass type II membrane protein</topology>
    </subcellularLocation>
</comment>
<evidence type="ECO:0000256" key="7">
    <source>
        <dbReference type="ARBA" id="ARBA00022989"/>
    </source>
</evidence>
<evidence type="ECO:0000256" key="3">
    <source>
        <dbReference type="ARBA" id="ARBA00022676"/>
    </source>
</evidence>
<dbReference type="PANTHER" id="PTHR11987:SF36">
    <property type="entry name" value="SIA-ALPHA-2,3-GAL-BETA-1,4-GLCNAC-R:ALPHA 2,8-SIALYLTRANSFERASE"/>
    <property type="match status" value="1"/>
</dbReference>
<dbReference type="Pfam" id="PF00777">
    <property type="entry name" value="Glyco_transf_29"/>
    <property type="match status" value="1"/>
</dbReference>
<gene>
    <name evidence="12" type="ORF">HKI87_02g13530</name>
</gene>
<dbReference type="GO" id="GO:0008373">
    <property type="term" value="F:sialyltransferase activity"/>
    <property type="evidence" value="ECO:0007669"/>
    <property type="project" value="InterPro"/>
</dbReference>
<evidence type="ECO:0000256" key="6">
    <source>
        <dbReference type="ARBA" id="ARBA00022968"/>
    </source>
</evidence>
<evidence type="ECO:0000256" key="5">
    <source>
        <dbReference type="ARBA" id="ARBA00022692"/>
    </source>
</evidence>
<evidence type="ECO:0000256" key="9">
    <source>
        <dbReference type="ARBA" id="ARBA00023136"/>
    </source>
</evidence>
<keyword evidence="10" id="KW-0325">Glycoprotein</keyword>
<dbReference type="InterPro" id="IPR038578">
    <property type="entry name" value="GT29-like_sf"/>
</dbReference>
<name>A0AAX4P253_9CHLO</name>
<evidence type="ECO:0000256" key="11">
    <source>
        <dbReference type="SAM" id="Phobius"/>
    </source>
</evidence>
<dbReference type="Gene3D" id="3.90.1480.20">
    <property type="entry name" value="Glycosyl transferase family 29"/>
    <property type="match status" value="1"/>
</dbReference>
<evidence type="ECO:0000313" key="13">
    <source>
        <dbReference type="Proteomes" id="UP001472866"/>
    </source>
</evidence>
<dbReference type="Gene3D" id="2.10.25.10">
    <property type="entry name" value="Laminin"/>
    <property type="match status" value="2"/>
</dbReference>
<keyword evidence="7 11" id="KW-1133">Transmembrane helix</keyword>
<keyword evidence="5 11" id="KW-0812">Transmembrane</keyword>
<dbReference type="Pfam" id="PF23106">
    <property type="entry name" value="EGF_Teneurin"/>
    <property type="match status" value="2"/>
</dbReference>
<evidence type="ECO:0000256" key="1">
    <source>
        <dbReference type="ARBA" id="ARBA00004323"/>
    </source>
</evidence>
<reference evidence="12 13" key="1">
    <citation type="submission" date="2024-03" db="EMBL/GenBank/DDBJ databases">
        <title>Complete genome sequence of the green alga Chloropicon roscoffensis RCC1871.</title>
        <authorList>
            <person name="Lemieux C."/>
            <person name="Pombert J.-F."/>
            <person name="Otis C."/>
            <person name="Turmel M."/>
        </authorList>
    </citation>
    <scope>NUCLEOTIDE SEQUENCE [LARGE SCALE GENOMIC DNA]</scope>
    <source>
        <strain evidence="12 13">RCC1871</strain>
    </source>
</reference>
<evidence type="ECO:0000256" key="8">
    <source>
        <dbReference type="ARBA" id="ARBA00023034"/>
    </source>
</evidence>
<dbReference type="InterPro" id="IPR050943">
    <property type="entry name" value="Glycosyltr_29_Sialyltrsf"/>
</dbReference>
<dbReference type="InterPro" id="IPR001675">
    <property type="entry name" value="Glyco_trans_29"/>
</dbReference>
<evidence type="ECO:0000313" key="12">
    <source>
        <dbReference type="EMBL" id="WZN59825.1"/>
    </source>
</evidence>
<evidence type="ECO:0000256" key="4">
    <source>
        <dbReference type="ARBA" id="ARBA00022679"/>
    </source>
</evidence>
<evidence type="ECO:0000256" key="10">
    <source>
        <dbReference type="ARBA" id="ARBA00023180"/>
    </source>
</evidence>
<dbReference type="AlphaFoldDB" id="A0AAX4P253"/>
<keyword evidence="4" id="KW-0808">Transferase</keyword>
<comment type="similarity">
    <text evidence="2">Belongs to the glycosyltransferase 29 family.</text>
</comment>
<proteinExistence type="inferred from homology"/>
<organism evidence="12 13">
    <name type="scientific">Chloropicon roscoffensis</name>
    <dbReference type="NCBI Taxonomy" id="1461544"/>
    <lineage>
        <taxon>Eukaryota</taxon>
        <taxon>Viridiplantae</taxon>
        <taxon>Chlorophyta</taxon>
        <taxon>Chloropicophyceae</taxon>
        <taxon>Chloropicales</taxon>
        <taxon>Chloropicaceae</taxon>
        <taxon>Chloropicon</taxon>
    </lineage>
</organism>
<accession>A0AAX4P253</accession>
<dbReference type="SUPFAM" id="SSF57196">
    <property type="entry name" value="EGF/Laminin"/>
    <property type="match status" value="1"/>
</dbReference>
<keyword evidence="8" id="KW-0333">Golgi apparatus</keyword>
<keyword evidence="6" id="KW-0735">Signal-anchor</keyword>
<dbReference type="Proteomes" id="UP001472866">
    <property type="component" value="Chromosome 02"/>
</dbReference>
<feature type="transmembrane region" description="Helical" evidence="11">
    <location>
        <begin position="12"/>
        <end position="29"/>
    </location>
</feature>
<dbReference type="CDD" id="cd19952">
    <property type="entry name" value="GT29"/>
    <property type="match status" value="1"/>
</dbReference>
<dbReference type="PANTHER" id="PTHR11987">
    <property type="entry name" value="ALPHA-2,8-SIALYLTRANSFERASE"/>
    <property type="match status" value="1"/>
</dbReference>
<dbReference type="GO" id="GO:0000139">
    <property type="term" value="C:Golgi membrane"/>
    <property type="evidence" value="ECO:0007669"/>
    <property type="project" value="UniProtKB-SubCell"/>
</dbReference>
<keyword evidence="13" id="KW-1185">Reference proteome</keyword>
<sequence length="433" mass="48499">MPAKRRDIFDTALVLLSIASSFVAVYLISQDPEFLNLASLSCGHHHHHHEDNDPKAQTFECPTNSTDSVCSGRGSCQAELCTCEEGWVGEDCSQPWCPNDCGGRGTCYQGFCVCDNGWAGTGCGIDRLEVSAGSMLEGVDFDAFSDSSECHFLAKDLFDNVTSDGKFGKFEYTSEGSGGEERRETYRFPLDKMGSLPNTCPDYRFKTCAFVGNSGTMTLSTFGKEIDAHDMVYRFNQAPTAGFEEQVGSETTFESLNAKHAHNLLRQTQAWNWRDPVPIYLLFEPLKLKETLTDVHDKYPEVQILVLSPTFFRKAHEIYNALQLALEWREFGCFSGEKPMSGFYALLIAATMCDTISMYGFEPWEDWMSKGGSDIHYHYFDMEEPRPGAHSFDATYFMYKTVELSGKLGLTLKTSELVERERSRKGAATQPST</sequence>
<evidence type="ECO:0000256" key="2">
    <source>
        <dbReference type="ARBA" id="ARBA00006003"/>
    </source>
</evidence>